<name>A0A4Y2AQ60_ARAVE</name>
<comment type="caution">
    <text evidence="2">The sequence shown here is derived from an EMBL/GenBank/DDBJ whole genome shotgun (WGS) entry which is preliminary data.</text>
</comment>
<keyword evidence="3" id="KW-1185">Reference proteome</keyword>
<dbReference type="Proteomes" id="UP000499080">
    <property type="component" value="Unassembled WGS sequence"/>
</dbReference>
<proteinExistence type="predicted"/>
<dbReference type="AlphaFoldDB" id="A0A4Y2AQ60"/>
<gene>
    <name evidence="2" type="ORF">AVEN_83202_1</name>
</gene>
<protein>
    <submittedName>
        <fullName evidence="2">Uncharacterized protein</fullName>
    </submittedName>
</protein>
<evidence type="ECO:0000256" key="1">
    <source>
        <dbReference type="SAM" id="MobiDB-lite"/>
    </source>
</evidence>
<feature type="region of interest" description="Disordered" evidence="1">
    <location>
        <begin position="80"/>
        <end position="125"/>
    </location>
</feature>
<evidence type="ECO:0000313" key="2">
    <source>
        <dbReference type="EMBL" id="GBL81154.1"/>
    </source>
</evidence>
<sequence length="125" mass="14060">MVICAVKRDLLIWKVTGEDCFPGVDCSDDPLCGEASFVLINYSAMKKKESGAEGRKRRKIDAKESEKVSKFMKTFFVRPRKSNSPDFKKSPNATSLLGSKNDTQGKEEIISEAEQQGYDDHHLKI</sequence>
<accession>A0A4Y2AQ60</accession>
<dbReference type="EMBL" id="BGPR01000024">
    <property type="protein sequence ID" value="GBL81154.1"/>
    <property type="molecule type" value="Genomic_DNA"/>
</dbReference>
<feature type="compositionally biased region" description="Polar residues" evidence="1">
    <location>
        <begin position="91"/>
        <end position="102"/>
    </location>
</feature>
<dbReference type="OrthoDB" id="8300616at2759"/>
<reference evidence="2 3" key="1">
    <citation type="journal article" date="2019" name="Sci. Rep.">
        <title>Orb-weaving spider Araneus ventricosus genome elucidates the spidroin gene catalogue.</title>
        <authorList>
            <person name="Kono N."/>
            <person name="Nakamura H."/>
            <person name="Ohtoshi R."/>
            <person name="Moran D.A.P."/>
            <person name="Shinohara A."/>
            <person name="Yoshida Y."/>
            <person name="Fujiwara M."/>
            <person name="Mori M."/>
            <person name="Tomita M."/>
            <person name="Arakawa K."/>
        </authorList>
    </citation>
    <scope>NUCLEOTIDE SEQUENCE [LARGE SCALE GENOMIC DNA]</scope>
</reference>
<evidence type="ECO:0000313" key="3">
    <source>
        <dbReference type="Proteomes" id="UP000499080"/>
    </source>
</evidence>
<organism evidence="2 3">
    <name type="scientific">Araneus ventricosus</name>
    <name type="common">Orbweaver spider</name>
    <name type="synonym">Epeira ventricosa</name>
    <dbReference type="NCBI Taxonomy" id="182803"/>
    <lineage>
        <taxon>Eukaryota</taxon>
        <taxon>Metazoa</taxon>
        <taxon>Ecdysozoa</taxon>
        <taxon>Arthropoda</taxon>
        <taxon>Chelicerata</taxon>
        <taxon>Arachnida</taxon>
        <taxon>Araneae</taxon>
        <taxon>Araneomorphae</taxon>
        <taxon>Entelegynae</taxon>
        <taxon>Araneoidea</taxon>
        <taxon>Araneidae</taxon>
        <taxon>Araneus</taxon>
    </lineage>
</organism>